<feature type="transmembrane region" description="Helical" evidence="8">
    <location>
        <begin position="302"/>
        <end position="322"/>
    </location>
</feature>
<feature type="transmembrane region" description="Helical" evidence="8">
    <location>
        <begin position="477"/>
        <end position="499"/>
    </location>
</feature>
<proteinExistence type="inferred from homology"/>
<dbReference type="HAMAP" id="MF_02078">
    <property type="entry name" value="MurJ_MviN"/>
    <property type="match status" value="1"/>
</dbReference>
<evidence type="ECO:0000256" key="6">
    <source>
        <dbReference type="ARBA" id="ARBA00022989"/>
    </source>
</evidence>
<keyword evidence="3 8" id="KW-0812">Transmembrane</keyword>
<dbReference type="OrthoDB" id="9804143at2"/>
<dbReference type="GO" id="GO:0071555">
    <property type="term" value="P:cell wall organization"/>
    <property type="evidence" value="ECO:0007669"/>
    <property type="project" value="UniProtKB-UniRule"/>
</dbReference>
<dbReference type="PIRSF" id="PIRSF002869">
    <property type="entry name" value="MviN"/>
    <property type="match status" value="1"/>
</dbReference>
<evidence type="ECO:0000256" key="3">
    <source>
        <dbReference type="ARBA" id="ARBA00022692"/>
    </source>
</evidence>
<feature type="transmembrane region" description="Helical" evidence="8">
    <location>
        <begin position="263"/>
        <end position="281"/>
    </location>
</feature>
<comment type="subcellular location">
    <subcellularLocation>
        <location evidence="1 8">Cell membrane</location>
        <topology evidence="1 8">Multi-pass membrane protein</topology>
    </subcellularLocation>
</comment>
<dbReference type="STRING" id="765420.OSCT_2291"/>
<feature type="transmembrane region" description="Helical" evidence="8">
    <location>
        <begin position="156"/>
        <end position="176"/>
    </location>
</feature>
<dbReference type="GO" id="GO:0015648">
    <property type="term" value="F:lipid-linked peptidoglycan transporter activity"/>
    <property type="evidence" value="ECO:0007669"/>
    <property type="project" value="UniProtKB-UniRule"/>
</dbReference>
<feature type="transmembrane region" description="Helical" evidence="8">
    <location>
        <begin position="378"/>
        <end position="396"/>
    </location>
</feature>
<keyword evidence="2 8" id="KW-1003">Cell membrane</keyword>
<dbReference type="GO" id="GO:0034204">
    <property type="term" value="P:lipid translocation"/>
    <property type="evidence" value="ECO:0007669"/>
    <property type="project" value="TreeGrafter"/>
</dbReference>
<dbReference type="NCBIfam" id="TIGR01695">
    <property type="entry name" value="murJ_mviN"/>
    <property type="match status" value="1"/>
</dbReference>
<dbReference type="EMBL" id="ADVR01000099">
    <property type="protein sequence ID" value="EFO79838.1"/>
    <property type="molecule type" value="Genomic_DNA"/>
</dbReference>
<evidence type="ECO:0000256" key="1">
    <source>
        <dbReference type="ARBA" id="ARBA00004651"/>
    </source>
</evidence>
<feature type="transmembrane region" description="Helical" evidence="8">
    <location>
        <begin position="81"/>
        <end position="107"/>
    </location>
</feature>
<evidence type="ECO:0000256" key="9">
    <source>
        <dbReference type="PIRNR" id="PIRNR002869"/>
    </source>
</evidence>
<name>E1IG40_9CHLR</name>
<protein>
    <recommendedName>
        <fullName evidence="8">Probable lipid II flippase MurJ</fullName>
    </recommendedName>
</protein>
<reference evidence="10 11" key="1">
    <citation type="journal article" date="2011" name="J. Bacteriol.">
        <title>Draft genome sequence of the anoxygenic filamentous phototrophic bacterium Oscillochloris trichoides subsp. DG-6.</title>
        <authorList>
            <person name="Kuznetsov B.B."/>
            <person name="Ivanovsky R.N."/>
            <person name="Keppen O.I."/>
            <person name="Sukhacheva M.V."/>
            <person name="Bumazhkin B.K."/>
            <person name="Patutina E.O."/>
            <person name="Beletsky A.V."/>
            <person name="Mardanov A.V."/>
            <person name="Baslerov R.V."/>
            <person name="Panteleeva A.N."/>
            <person name="Kolganova T.V."/>
            <person name="Ravin N.V."/>
            <person name="Skryabin K.G."/>
        </authorList>
    </citation>
    <scope>NUCLEOTIDE SEQUENCE [LARGE SCALE GENOMIC DNA]</scope>
    <source>
        <strain evidence="10 11">DG-6</strain>
    </source>
</reference>
<keyword evidence="6 8" id="KW-1133">Transmembrane helix</keyword>
<sequence length="506" mass="52792">MRSIAIAALLIGIGNIASRALGLIREPAIAYYFGRGAATDAFTLAWTVPNTIYDMLINGAVSAALVPVFSEYAEGDRDEFWRVVSGVVTIALAALSLLTALVVWQAPAVVGLLVQSSQPELRAQTTSLVQLLMPAVLLMGVSGLTTAILHAQQRFLLPAFVGATFNAGMIAGIMLLHQRYGVNSLAGGAVIGAMGQAMIQLPGLRGARLRPSFSLRHPAVRRILRLYAPVALGIGFSIIGTLIDRWLASGLPAAPTTMRYATTLIQFPLGLVASAVALAVLPTLSRQSASGDEAAFRSTLAMGLKVVLLLILPATAGLWALAEPITALLFERGAFGSSDSVATATALLYYLPGLPAAAIDQVLIFAFYSRKNTLTPNLIQGAAIGFYLLVALPLLAFSQLGFLALVLGNSAQWIGHALLAAWLLQRIVPMGGQRLGEASLKGVLASLLMALACAGVAALLHTQAALIQVLVAGGVGAGVYLAASASLKIEALGFFVAAVRARLERR</sequence>
<dbReference type="CDD" id="cd13123">
    <property type="entry name" value="MATE_MurJ_like"/>
    <property type="match status" value="1"/>
</dbReference>
<keyword evidence="4 8" id="KW-0133">Cell shape</keyword>
<evidence type="ECO:0000256" key="4">
    <source>
        <dbReference type="ARBA" id="ARBA00022960"/>
    </source>
</evidence>
<feature type="transmembrane region" description="Helical" evidence="8">
    <location>
        <begin position="224"/>
        <end position="243"/>
    </location>
</feature>
<dbReference type="GO" id="GO:0005886">
    <property type="term" value="C:plasma membrane"/>
    <property type="evidence" value="ECO:0007669"/>
    <property type="project" value="UniProtKB-SubCell"/>
</dbReference>
<dbReference type="AlphaFoldDB" id="E1IG40"/>
<dbReference type="GO" id="GO:0008360">
    <property type="term" value="P:regulation of cell shape"/>
    <property type="evidence" value="ECO:0007669"/>
    <property type="project" value="UniProtKB-UniRule"/>
</dbReference>
<feature type="transmembrane region" description="Helical" evidence="8">
    <location>
        <begin position="127"/>
        <end position="149"/>
    </location>
</feature>
<keyword evidence="7 8" id="KW-0472">Membrane</keyword>
<comment type="caution">
    <text evidence="10">The sequence shown here is derived from an EMBL/GenBank/DDBJ whole genome shotgun (WGS) entry which is preliminary data.</text>
</comment>
<accession>E1IG40</accession>
<comment type="similarity">
    <text evidence="8 9">Belongs to the MurJ/MviN family.</text>
</comment>
<evidence type="ECO:0000256" key="8">
    <source>
        <dbReference type="HAMAP-Rule" id="MF_02078"/>
    </source>
</evidence>
<dbReference type="PRINTS" id="PR01806">
    <property type="entry name" value="VIRFACTRMVIN"/>
</dbReference>
<feature type="transmembrane region" description="Helical" evidence="8">
    <location>
        <begin position="182"/>
        <end position="204"/>
    </location>
</feature>
<dbReference type="PANTHER" id="PTHR47019:SF1">
    <property type="entry name" value="LIPID II FLIPPASE MURJ"/>
    <property type="match status" value="1"/>
</dbReference>
<evidence type="ECO:0000256" key="2">
    <source>
        <dbReference type="ARBA" id="ARBA00022475"/>
    </source>
</evidence>
<dbReference type="InterPro" id="IPR051050">
    <property type="entry name" value="Lipid_II_flippase_MurJ/MviN"/>
</dbReference>
<comment type="pathway">
    <text evidence="8">Cell wall biogenesis; peptidoglycan biosynthesis.</text>
</comment>
<feature type="transmembrane region" description="Helical" evidence="8">
    <location>
        <begin position="402"/>
        <end position="424"/>
    </location>
</feature>
<keyword evidence="8 9" id="KW-0961">Cell wall biogenesis/degradation</keyword>
<dbReference type="PANTHER" id="PTHR47019">
    <property type="entry name" value="LIPID II FLIPPASE MURJ"/>
    <property type="match status" value="1"/>
</dbReference>
<feature type="transmembrane region" description="Helical" evidence="8">
    <location>
        <begin position="342"/>
        <end position="366"/>
    </location>
</feature>
<dbReference type="UniPathway" id="UPA00219"/>
<keyword evidence="8 9" id="KW-0813">Transport</keyword>
<evidence type="ECO:0000313" key="10">
    <source>
        <dbReference type="EMBL" id="EFO79838.1"/>
    </source>
</evidence>
<evidence type="ECO:0000256" key="5">
    <source>
        <dbReference type="ARBA" id="ARBA00022984"/>
    </source>
</evidence>
<keyword evidence="5 8" id="KW-0573">Peptidoglycan synthesis</keyword>
<comment type="function">
    <text evidence="8 9">Involved in peptidoglycan biosynthesis. Transports lipid-linked peptidoglycan precursors from the inner to the outer leaflet of the cytoplasmic membrane.</text>
</comment>
<gene>
    <name evidence="8" type="primary">murJ</name>
    <name evidence="10" type="ORF">OSCT_2291</name>
</gene>
<dbReference type="GO" id="GO:0009252">
    <property type="term" value="P:peptidoglycan biosynthetic process"/>
    <property type="evidence" value="ECO:0007669"/>
    <property type="project" value="UniProtKB-UniRule"/>
</dbReference>
<evidence type="ECO:0000256" key="7">
    <source>
        <dbReference type="ARBA" id="ARBA00023136"/>
    </source>
</evidence>
<evidence type="ECO:0000313" key="11">
    <source>
        <dbReference type="Proteomes" id="UP000054010"/>
    </source>
</evidence>
<dbReference type="eggNOG" id="COG0728">
    <property type="taxonomic scope" value="Bacteria"/>
</dbReference>
<dbReference type="HOGENOM" id="CLU_006797_5_2_0"/>
<keyword evidence="11" id="KW-1185">Reference proteome</keyword>
<dbReference type="Pfam" id="PF03023">
    <property type="entry name" value="MurJ"/>
    <property type="match status" value="1"/>
</dbReference>
<dbReference type="Proteomes" id="UP000054010">
    <property type="component" value="Unassembled WGS sequence"/>
</dbReference>
<organism evidence="10 11">
    <name type="scientific">Oscillochloris trichoides DG-6</name>
    <dbReference type="NCBI Taxonomy" id="765420"/>
    <lineage>
        <taxon>Bacteria</taxon>
        <taxon>Bacillati</taxon>
        <taxon>Chloroflexota</taxon>
        <taxon>Chloroflexia</taxon>
        <taxon>Chloroflexales</taxon>
        <taxon>Chloroflexineae</taxon>
        <taxon>Oscillochloridaceae</taxon>
        <taxon>Oscillochloris</taxon>
    </lineage>
</organism>
<dbReference type="InterPro" id="IPR004268">
    <property type="entry name" value="MurJ"/>
</dbReference>
<feature type="transmembrane region" description="Helical" evidence="8">
    <location>
        <begin position="444"/>
        <end position="471"/>
    </location>
</feature>